<keyword evidence="4" id="KW-0488">Methylation</keyword>
<evidence type="ECO:0000256" key="1">
    <source>
        <dbReference type="ARBA" id="ARBA00004377"/>
    </source>
</evidence>
<reference evidence="14" key="1">
    <citation type="submission" date="2019-01" db="EMBL/GenBank/DDBJ databases">
        <authorList>
            <consortium name="Genoscope - CEA"/>
            <person name="William W."/>
        </authorList>
    </citation>
    <scope>NUCLEOTIDE SEQUENCE</scope>
    <source>
        <strain evidence="14">CR-1</strain>
    </source>
</reference>
<evidence type="ECO:0000256" key="4">
    <source>
        <dbReference type="ARBA" id="ARBA00022481"/>
    </source>
</evidence>
<dbReference type="GO" id="GO:0015627">
    <property type="term" value="C:type II protein secretion system complex"/>
    <property type="evidence" value="ECO:0007669"/>
    <property type="project" value="InterPro"/>
</dbReference>
<feature type="transmembrane region" description="Helical" evidence="12">
    <location>
        <begin position="12"/>
        <end position="33"/>
    </location>
</feature>
<proteinExistence type="inferred from homology"/>
<dbReference type="GO" id="GO:0015628">
    <property type="term" value="P:protein secretion by the type II secretion system"/>
    <property type="evidence" value="ECO:0007669"/>
    <property type="project" value="InterPro"/>
</dbReference>
<gene>
    <name evidence="14" type="ORF">EPICR_30090</name>
</gene>
<dbReference type="SUPFAM" id="SSF54523">
    <property type="entry name" value="Pili subunits"/>
    <property type="match status" value="1"/>
</dbReference>
<protein>
    <recommendedName>
        <fullName evidence="2">Type II secretion system protein H</fullName>
    </recommendedName>
    <alternativeName>
        <fullName evidence="10">General secretion pathway protein H</fullName>
    </alternativeName>
</protein>
<name>A0A484HHG9_9BACT</name>
<evidence type="ECO:0000256" key="11">
    <source>
        <dbReference type="SAM" id="MobiDB-lite"/>
    </source>
</evidence>
<dbReference type="PROSITE" id="PS00409">
    <property type="entry name" value="PROKAR_NTER_METHYL"/>
    <property type="match status" value="1"/>
</dbReference>
<keyword evidence="8 12" id="KW-0472">Membrane</keyword>
<dbReference type="InterPro" id="IPR012902">
    <property type="entry name" value="N_methyl_site"/>
</dbReference>
<organism evidence="14">
    <name type="scientific">uncultured Desulfobacteraceae bacterium</name>
    <dbReference type="NCBI Taxonomy" id="218296"/>
    <lineage>
        <taxon>Bacteria</taxon>
        <taxon>Pseudomonadati</taxon>
        <taxon>Thermodesulfobacteriota</taxon>
        <taxon>Desulfobacteria</taxon>
        <taxon>Desulfobacterales</taxon>
        <taxon>Desulfobacteraceae</taxon>
        <taxon>environmental samples</taxon>
    </lineage>
</organism>
<keyword evidence="5" id="KW-0997">Cell inner membrane</keyword>
<evidence type="ECO:0000256" key="3">
    <source>
        <dbReference type="ARBA" id="ARBA00022475"/>
    </source>
</evidence>
<feature type="region of interest" description="Disordered" evidence="11">
    <location>
        <begin position="111"/>
        <end position="133"/>
    </location>
</feature>
<feature type="domain" description="General secretion pathway GspH" evidence="13">
    <location>
        <begin position="42"/>
        <end position="165"/>
    </location>
</feature>
<evidence type="ECO:0000256" key="5">
    <source>
        <dbReference type="ARBA" id="ARBA00022519"/>
    </source>
</evidence>
<evidence type="ECO:0000256" key="9">
    <source>
        <dbReference type="ARBA" id="ARBA00025772"/>
    </source>
</evidence>
<accession>A0A484HHG9</accession>
<dbReference type="Pfam" id="PF07963">
    <property type="entry name" value="N_methyl"/>
    <property type="match status" value="1"/>
</dbReference>
<dbReference type="GO" id="GO:0005886">
    <property type="term" value="C:plasma membrane"/>
    <property type="evidence" value="ECO:0007669"/>
    <property type="project" value="UniProtKB-SubCell"/>
</dbReference>
<evidence type="ECO:0000259" key="13">
    <source>
        <dbReference type="Pfam" id="PF12019"/>
    </source>
</evidence>
<keyword evidence="3" id="KW-1003">Cell membrane</keyword>
<evidence type="ECO:0000256" key="10">
    <source>
        <dbReference type="ARBA" id="ARBA00030775"/>
    </source>
</evidence>
<comment type="similarity">
    <text evidence="9">Belongs to the GSP H family.</text>
</comment>
<comment type="subcellular location">
    <subcellularLocation>
        <location evidence="1">Cell inner membrane</location>
        <topology evidence="1">Single-pass membrane protein</topology>
    </subcellularLocation>
</comment>
<dbReference type="NCBIfam" id="TIGR02532">
    <property type="entry name" value="IV_pilin_GFxxxE"/>
    <property type="match status" value="1"/>
</dbReference>
<evidence type="ECO:0000256" key="6">
    <source>
        <dbReference type="ARBA" id="ARBA00022692"/>
    </source>
</evidence>
<dbReference type="Pfam" id="PF12019">
    <property type="entry name" value="GspH"/>
    <property type="match status" value="1"/>
</dbReference>
<evidence type="ECO:0000256" key="7">
    <source>
        <dbReference type="ARBA" id="ARBA00022989"/>
    </source>
</evidence>
<evidence type="ECO:0000256" key="2">
    <source>
        <dbReference type="ARBA" id="ARBA00021549"/>
    </source>
</evidence>
<dbReference type="InterPro" id="IPR045584">
    <property type="entry name" value="Pilin-like"/>
</dbReference>
<keyword evidence="7 12" id="KW-1133">Transmembrane helix</keyword>
<evidence type="ECO:0000313" key="14">
    <source>
        <dbReference type="EMBL" id="VEN74157.1"/>
    </source>
</evidence>
<evidence type="ECO:0000256" key="12">
    <source>
        <dbReference type="SAM" id="Phobius"/>
    </source>
</evidence>
<keyword evidence="6 12" id="KW-0812">Transmembrane</keyword>
<dbReference type="EMBL" id="CAACVI010000023">
    <property type="protein sequence ID" value="VEN74157.1"/>
    <property type="molecule type" value="Genomic_DNA"/>
</dbReference>
<sequence length="178" mass="19612">MKKNRGFTLLELIAVIALIAIMAALAIPNYLAWLPGYRLDGAARSLRSDLRLTRMRAVSEGRTFTVTFDVAAGRYSIYAGQSLDEENRVKTVDMGQTFTGVEYGYLPGKSPSGSRIKRPVTFSGRPPKVSFRPSGMSNKAGSVYLTTSGNTDVERQRALTVLLTGRVRLYRRLAGGWE</sequence>
<dbReference type="Gene3D" id="3.30.700.10">
    <property type="entry name" value="Glycoprotein, Type 4 Pilin"/>
    <property type="match status" value="1"/>
</dbReference>
<dbReference type="InterPro" id="IPR022346">
    <property type="entry name" value="T2SS_GspH"/>
</dbReference>
<dbReference type="AlphaFoldDB" id="A0A484HHG9"/>
<evidence type="ECO:0000256" key="8">
    <source>
        <dbReference type="ARBA" id="ARBA00023136"/>
    </source>
</evidence>